<protein>
    <submittedName>
        <fullName evidence="2">Uncharacterized protein</fullName>
    </submittedName>
</protein>
<feature type="compositionally biased region" description="Polar residues" evidence="1">
    <location>
        <begin position="140"/>
        <end position="150"/>
    </location>
</feature>
<dbReference type="EMBL" id="JARKIE010000121">
    <property type="protein sequence ID" value="KAJ7681197.1"/>
    <property type="molecule type" value="Genomic_DNA"/>
</dbReference>
<evidence type="ECO:0000313" key="3">
    <source>
        <dbReference type="Proteomes" id="UP001221757"/>
    </source>
</evidence>
<evidence type="ECO:0000313" key="2">
    <source>
        <dbReference type="EMBL" id="KAJ7681197.1"/>
    </source>
</evidence>
<sequence length="157" mass="18228">MSVLDRDPFNPDPKWESYMPDAESDPQKETSKWRLHLRGRRILFHLVIPQATTFSFSLNVDWVNKDGLHPKKKKATNKSDIQIAHHPQPVPGLNSVGALSPISQEKPVYSDLDWVLPDIVEEDEHRHRTGQKPNHKRMNSEPTQEISSSPRKWLKFH</sequence>
<name>A0AAD7D5Z5_MYCRO</name>
<feature type="region of interest" description="Disordered" evidence="1">
    <location>
        <begin position="1"/>
        <end position="30"/>
    </location>
</feature>
<organism evidence="2 3">
    <name type="scientific">Mycena rosella</name>
    <name type="common">Pink bonnet</name>
    <name type="synonym">Agaricus rosellus</name>
    <dbReference type="NCBI Taxonomy" id="1033263"/>
    <lineage>
        <taxon>Eukaryota</taxon>
        <taxon>Fungi</taxon>
        <taxon>Dikarya</taxon>
        <taxon>Basidiomycota</taxon>
        <taxon>Agaricomycotina</taxon>
        <taxon>Agaricomycetes</taxon>
        <taxon>Agaricomycetidae</taxon>
        <taxon>Agaricales</taxon>
        <taxon>Marasmiineae</taxon>
        <taxon>Mycenaceae</taxon>
        <taxon>Mycena</taxon>
    </lineage>
</organism>
<accession>A0AAD7D5Z5</accession>
<dbReference type="AlphaFoldDB" id="A0AAD7D5Z5"/>
<feature type="compositionally biased region" description="Basic and acidic residues" evidence="1">
    <location>
        <begin position="1"/>
        <end position="15"/>
    </location>
</feature>
<dbReference type="Proteomes" id="UP001221757">
    <property type="component" value="Unassembled WGS sequence"/>
</dbReference>
<feature type="compositionally biased region" description="Basic residues" evidence="1">
    <location>
        <begin position="127"/>
        <end position="137"/>
    </location>
</feature>
<keyword evidence="3" id="KW-1185">Reference proteome</keyword>
<feature type="region of interest" description="Disordered" evidence="1">
    <location>
        <begin position="71"/>
        <end position="99"/>
    </location>
</feature>
<feature type="region of interest" description="Disordered" evidence="1">
    <location>
        <begin position="124"/>
        <end position="157"/>
    </location>
</feature>
<evidence type="ECO:0000256" key="1">
    <source>
        <dbReference type="SAM" id="MobiDB-lite"/>
    </source>
</evidence>
<proteinExistence type="predicted"/>
<gene>
    <name evidence="2" type="ORF">B0H17DRAFT_1138632</name>
</gene>
<reference evidence="2" key="1">
    <citation type="submission" date="2023-03" db="EMBL/GenBank/DDBJ databases">
        <title>Massive genome expansion in bonnet fungi (Mycena s.s.) driven by repeated elements and novel gene families across ecological guilds.</title>
        <authorList>
            <consortium name="Lawrence Berkeley National Laboratory"/>
            <person name="Harder C.B."/>
            <person name="Miyauchi S."/>
            <person name="Viragh M."/>
            <person name="Kuo A."/>
            <person name="Thoen E."/>
            <person name="Andreopoulos B."/>
            <person name="Lu D."/>
            <person name="Skrede I."/>
            <person name="Drula E."/>
            <person name="Henrissat B."/>
            <person name="Morin E."/>
            <person name="Kohler A."/>
            <person name="Barry K."/>
            <person name="LaButti K."/>
            <person name="Morin E."/>
            <person name="Salamov A."/>
            <person name="Lipzen A."/>
            <person name="Mereny Z."/>
            <person name="Hegedus B."/>
            <person name="Baldrian P."/>
            <person name="Stursova M."/>
            <person name="Weitz H."/>
            <person name="Taylor A."/>
            <person name="Grigoriev I.V."/>
            <person name="Nagy L.G."/>
            <person name="Martin F."/>
            <person name="Kauserud H."/>
        </authorList>
    </citation>
    <scope>NUCLEOTIDE SEQUENCE</scope>
    <source>
        <strain evidence="2">CBHHK067</strain>
    </source>
</reference>
<comment type="caution">
    <text evidence="2">The sequence shown here is derived from an EMBL/GenBank/DDBJ whole genome shotgun (WGS) entry which is preliminary data.</text>
</comment>